<dbReference type="Proteomes" id="UP001055712">
    <property type="component" value="Unassembled WGS sequence"/>
</dbReference>
<reference evidence="1" key="2">
    <citation type="submission" date="2020-11" db="EMBL/GenBank/DDBJ databases">
        <authorList>
            <person name="Cecchin M."/>
            <person name="Marcolungo L."/>
            <person name="Rossato M."/>
            <person name="Girolomoni L."/>
            <person name="Cosentino E."/>
            <person name="Cuine S."/>
            <person name="Li-Beisson Y."/>
            <person name="Delledonne M."/>
            <person name="Ballottari M."/>
        </authorList>
    </citation>
    <scope>NUCLEOTIDE SEQUENCE</scope>
    <source>
        <strain evidence="1">211/11P</strain>
        <tissue evidence="1">Whole cell</tissue>
    </source>
</reference>
<dbReference type="PANTHER" id="PTHR35320">
    <property type="entry name" value="ATP-DEPENDENT CLP PROTEASE ATP-BINDING SUBUNIT"/>
    <property type="match status" value="1"/>
</dbReference>
<dbReference type="PANTHER" id="PTHR35320:SF1">
    <property type="entry name" value="ATP-DEPENDENT CLP PROTEASE ATP-BINDING SUBUNIT"/>
    <property type="match status" value="1"/>
</dbReference>
<reference evidence="1" key="1">
    <citation type="journal article" date="2019" name="Plant J.">
        <title>Chlorella vulgaris genome assembly and annotation reveals the molecular basis for metabolic acclimation to high light conditions.</title>
        <authorList>
            <person name="Cecchin M."/>
            <person name="Marcolungo L."/>
            <person name="Rossato M."/>
            <person name="Girolomoni L."/>
            <person name="Cosentino E."/>
            <person name="Cuine S."/>
            <person name="Li-Beisson Y."/>
            <person name="Delledonne M."/>
            <person name="Ballottari M."/>
        </authorList>
    </citation>
    <scope>NUCLEOTIDE SEQUENCE</scope>
    <source>
        <strain evidence="1">211/11P</strain>
    </source>
</reference>
<sequence>MAAGGLMLAGVPVPAAGAVAEEAGSAAAVAAIAATAPSAASATWSHVLMNTLSGCELAVSLYPTFSYDASGGGGSGSVRQGDDGLLHLTFDVATLNIPPINSQHASIIGIPVPPPLNIAIVPQRLEGTLDPATGQLDLEFLASFEFTAGSLYRAAPLTVATTLTTEASQGDQLSGTGHRLAADGRARLAGVARVPATEDRLLNSFLLLPSEALAVLSADLTFS</sequence>
<dbReference type="AlphaFoldDB" id="A0A9D4TUV8"/>
<protein>
    <submittedName>
        <fullName evidence="1">Uncharacterized protein</fullName>
    </submittedName>
</protein>
<evidence type="ECO:0000313" key="2">
    <source>
        <dbReference type="Proteomes" id="UP001055712"/>
    </source>
</evidence>
<comment type="caution">
    <text evidence="1">The sequence shown here is derived from an EMBL/GenBank/DDBJ whole genome shotgun (WGS) entry which is preliminary data.</text>
</comment>
<dbReference type="EMBL" id="SIDB01000002">
    <property type="protein sequence ID" value="KAI3435529.1"/>
    <property type="molecule type" value="Genomic_DNA"/>
</dbReference>
<accession>A0A9D4TUV8</accession>
<evidence type="ECO:0000313" key="1">
    <source>
        <dbReference type="EMBL" id="KAI3435529.1"/>
    </source>
</evidence>
<dbReference type="OrthoDB" id="2019561at2759"/>
<name>A0A9D4TUV8_CHLVU</name>
<gene>
    <name evidence="1" type="ORF">D9Q98_001595</name>
</gene>
<proteinExistence type="predicted"/>
<keyword evidence="2" id="KW-1185">Reference proteome</keyword>
<organism evidence="1 2">
    <name type="scientific">Chlorella vulgaris</name>
    <name type="common">Green alga</name>
    <dbReference type="NCBI Taxonomy" id="3077"/>
    <lineage>
        <taxon>Eukaryota</taxon>
        <taxon>Viridiplantae</taxon>
        <taxon>Chlorophyta</taxon>
        <taxon>core chlorophytes</taxon>
        <taxon>Trebouxiophyceae</taxon>
        <taxon>Chlorellales</taxon>
        <taxon>Chlorellaceae</taxon>
        <taxon>Chlorella clade</taxon>
        <taxon>Chlorella</taxon>
    </lineage>
</organism>